<protein>
    <submittedName>
        <fullName evidence="1">Uncharacterized protein</fullName>
    </submittedName>
</protein>
<comment type="caution">
    <text evidence="1">The sequence shown here is derived from an EMBL/GenBank/DDBJ whole genome shotgun (WGS) entry which is preliminary data.</text>
</comment>
<gene>
    <name evidence="1" type="ORF">A9Z42_0028780</name>
</gene>
<accession>A0A2H2Z3X1</accession>
<evidence type="ECO:0000313" key="2">
    <source>
        <dbReference type="Proteomes" id="UP000219286"/>
    </source>
</evidence>
<dbReference type="EMBL" id="LFMI01000328">
    <property type="protein sequence ID" value="OTA02503.1"/>
    <property type="molecule type" value="Genomic_DNA"/>
</dbReference>
<reference evidence="1 2" key="1">
    <citation type="journal article" date="2015" name="Genome Announc.">
        <title>Genome sequence and annotation of Trichoderma parareesei, the ancestor of the cellulase producer Trichoderma reesei.</title>
        <authorList>
            <person name="Yang D."/>
            <person name="Pomraning K."/>
            <person name="Kopchinskiy A."/>
            <person name="Karimi Aghcheh R."/>
            <person name="Atanasova L."/>
            <person name="Chenthamara K."/>
            <person name="Baker S.E."/>
            <person name="Zhang R."/>
            <person name="Shen Q."/>
            <person name="Freitag M."/>
            <person name="Kubicek C.P."/>
            <person name="Druzhinina I.S."/>
        </authorList>
    </citation>
    <scope>NUCLEOTIDE SEQUENCE [LARGE SCALE GENOMIC DNA]</scope>
    <source>
        <strain evidence="1 2">CBS 125925</strain>
    </source>
</reference>
<dbReference type="AlphaFoldDB" id="A0A2H2Z3X1"/>
<sequence>MSSARLSLRETLMSEAGFANYWPEPRMHSLTQLVESFIHLAVYPANHSGACDALDYGNHDDARFGEYPDP</sequence>
<evidence type="ECO:0000313" key="1">
    <source>
        <dbReference type="EMBL" id="OTA02503.1"/>
    </source>
</evidence>
<organism evidence="1 2">
    <name type="scientific">Trichoderma parareesei</name>
    <name type="common">Filamentous fungus</name>
    <dbReference type="NCBI Taxonomy" id="858221"/>
    <lineage>
        <taxon>Eukaryota</taxon>
        <taxon>Fungi</taxon>
        <taxon>Dikarya</taxon>
        <taxon>Ascomycota</taxon>
        <taxon>Pezizomycotina</taxon>
        <taxon>Sordariomycetes</taxon>
        <taxon>Hypocreomycetidae</taxon>
        <taxon>Hypocreales</taxon>
        <taxon>Hypocreaceae</taxon>
        <taxon>Trichoderma</taxon>
    </lineage>
</organism>
<proteinExistence type="predicted"/>
<name>A0A2H2Z3X1_TRIPA</name>
<keyword evidence="2" id="KW-1185">Reference proteome</keyword>
<dbReference type="Proteomes" id="UP000219286">
    <property type="component" value="Unassembled WGS sequence"/>
</dbReference>